<keyword evidence="6" id="KW-0472">Membrane</keyword>
<proteinExistence type="inferred from homology"/>
<evidence type="ECO:0000256" key="6">
    <source>
        <dbReference type="ARBA" id="ARBA00023136"/>
    </source>
</evidence>
<keyword evidence="10" id="KW-1185">Reference proteome</keyword>
<comment type="similarity">
    <text evidence="7">Belongs to the DVL/RTFL small polypeptides family.</text>
</comment>
<evidence type="ECO:0000313" key="9">
    <source>
        <dbReference type="EMBL" id="CAL1399290.1"/>
    </source>
</evidence>
<dbReference type="AlphaFoldDB" id="A0AAV2FPB5"/>
<dbReference type="Pfam" id="PF08137">
    <property type="entry name" value="DVL"/>
    <property type="match status" value="1"/>
</dbReference>
<evidence type="ECO:0000256" key="1">
    <source>
        <dbReference type="ARBA" id="ARBA00004162"/>
    </source>
</evidence>
<organism evidence="9 10">
    <name type="scientific">Linum trigynum</name>
    <dbReference type="NCBI Taxonomy" id="586398"/>
    <lineage>
        <taxon>Eukaryota</taxon>
        <taxon>Viridiplantae</taxon>
        <taxon>Streptophyta</taxon>
        <taxon>Embryophyta</taxon>
        <taxon>Tracheophyta</taxon>
        <taxon>Spermatophyta</taxon>
        <taxon>Magnoliopsida</taxon>
        <taxon>eudicotyledons</taxon>
        <taxon>Gunneridae</taxon>
        <taxon>Pentapetalae</taxon>
        <taxon>rosids</taxon>
        <taxon>fabids</taxon>
        <taxon>Malpighiales</taxon>
        <taxon>Linaceae</taxon>
        <taxon>Linum</taxon>
    </lineage>
</organism>
<sequence>MADGFREAQENMTIGSSNINGGGSLKSSQQQGKLQVEGEEEADDRSFGEKCSHLVKKQRAKFYILRRCIALLLCWKDRDR</sequence>
<keyword evidence="3" id="KW-1003">Cell membrane</keyword>
<dbReference type="GO" id="GO:0048367">
    <property type="term" value="P:shoot system development"/>
    <property type="evidence" value="ECO:0007669"/>
    <property type="project" value="UniProtKB-ARBA"/>
</dbReference>
<dbReference type="GO" id="GO:0008285">
    <property type="term" value="P:negative regulation of cell population proliferation"/>
    <property type="evidence" value="ECO:0007669"/>
    <property type="project" value="InterPro"/>
</dbReference>
<accession>A0AAV2FPB5</accession>
<keyword evidence="4" id="KW-0812">Transmembrane</keyword>
<evidence type="ECO:0000313" key="10">
    <source>
        <dbReference type="Proteomes" id="UP001497516"/>
    </source>
</evidence>
<dbReference type="EMBL" id="OZ034820">
    <property type="protein sequence ID" value="CAL1399290.1"/>
    <property type="molecule type" value="Genomic_DNA"/>
</dbReference>
<name>A0AAV2FPB5_9ROSI</name>
<evidence type="ECO:0008006" key="11">
    <source>
        <dbReference type="Google" id="ProtNLM"/>
    </source>
</evidence>
<comment type="subcellular location">
    <subcellularLocation>
        <location evidence="1">Cell membrane</location>
        <topology evidence="1">Single-pass membrane protein</topology>
    </subcellularLocation>
</comment>
<keyword evidence="2" id="KW-0217">Developmental protein</keyword>
<dbReference type="GO" id="GO:0005886">
    <property type="term" value="C:plasma membrane"/>
    <property type="evidence" value="ECO:0007669"/>
    <property type="project" value="UniProtKB-SubCell"/>
</dbReference>
<evidence type="ECO:0000256" key="5">
    <source>
        <dbReference type="ARBA" id="ARBA00022989"/>
    </source>
</evidence>
<evidence type="ECO:0000256" key="3">
    <source>
        <dbReference type="ARBA" id="ARBA00022475"/>
    </source>
</evidence>
<dbReference type="Proteomes" id="UP001497516">
    <property type="component" value="Chromosome 7"/>
</dbReference>
<evidence type="ECO:0000256" key="4">
    <source>
        <dbReference type="ARBA" id="ARBA00022692"/>
    </source>
</evidence>
<gene>
    <name evidence="9" type="ORF">LTRI10_LOCUS39481</name>
</gene>
<dbReference type="InterPro" id="IPR012552">
    <property type="entry name" value="DVL"/>
</dbReference>
<evidence type="ECO:0000256" key="7">
    <source>
        <dbReference type="ARBA" id="ARBA00024340"/>
    </source>
</evidence>
<evidence type="ECO:0000256" key="8">
    <source>
        <dbReference type="SAM" id="MobiDB-lite"/>
    </source>
</evidence>
<feature type="region of interest" description="Disordered" evidence="8">
    <location>
        <begin position="1"/>
        <end position="48"/>
    </location>
</feature>
<dbReference type="PANTHER" id="PTHR33102">
    <property type="entry name" value="DVL19-RELATED-RELATED"/>
    <property type="match status" value="1"/>
</dbReference>
<keyword evidence="5" id="KW-1133">Transmembrane helix</keyword>
<protein>
    <recommendedName>
        <fullName evidence="11">ROTUNDIFOLIA like 8</fullName>
    </recommendedName>
</protein>
<feature type="compositionally biased region" description="Low complexity" evidence="8">
    <location>
        <begin position="14"/>
        <end position="35"/>
    </location>
</feature>
<evidence type="ECO:0000256" key="2">
    <source>
        <dbReference type="ARBA" id="ARBA00022473"/>
    </source>
</evidence>
<dbReference type="InterPro" id="IPR051525">
    <property type="entry name" value="DVL_RTFL_regulatory"/>
</dbReference>
<reference evidence="9 10" key="1">
    <citation type="submission" date="2024-04" db="EMBL/GenBank/DDBJ databases">
        <authorList>
            <person name="Fracassetti M."/>
        </authorList>
    </citation>
    <scope>NUCLEOTIDE SEQUENCE [LARGE SCALE GENOMIC DNA]</scope>
</reference>